<evidence type="ECO:0000256" key="6">
    <source>
        <dbReference type="ARBA" id="ARBA00023186"/>
    </source>
</evidence>
<evidence type="ECO:0000256" key="2">
    <source>
        <dbReference type="ARBA" id="ARBA00007399"/>
    </source>
</evidence>
<comment type="similarity">
    <text evidence="2 8">Belongs to the periplasmic pilus chaperone family.</text>
</comment>
<evidence type="ECO:0000256" key="3">
    <source>
        <dbReference type="ARBA" id="ARBA00022558"/>
    </source>
</evidence>
<dbReference type="PANTHER" id="PTHR30251">
    <property type="entry name" value="PILUS ASSEMBLY CHAPERONE"/>
    <property type="match status" value="1"/>
</dbReference>
<dbReference type="GO" id="GO:0030288">
    <property type="term" value="C:outer membrane-bounded periplasmic space"/>
    <property type="evidence" value="ECO:0007669"/>
    <property type="project" value="InterPro"/>
</dbReference>
<dbReference type="EMBL" id="QRAP01000010">
    <property type="protein sequence ID" value="RDK86745.1"/>
    <property type="molecule type" value="Genomic_DNA"/>
</dbReference>
<feature type="domain" description="Pili assembly chaperone N-terminal" evidence="10">
    <location>
        <begin position="27"/>
        <end position="144"/>
    </location>
</feature>
<organism evidence="12 13">
    <name type="scientific">Enterobacillus tribolii</name>
    <dbReference type="NCBI Taxonomy" id="1487935"/>
    <lineage>
        <taxon>Bacteria</taxon>
        <taxon>Pseudomonadati</taxon>
        <taxon>Pseudomonadota</taxon>
        <taxon>Gammaproteobacteria</taxon>
        <taxon>Enterobacterales</taxon>
        <taxon>Hafniaceae</taxon>
        <taxon>Enterobacillus</taxon>
    </lineage>
</organism>
<protein>
    <submittedName>
        <fullName evidence="12">P pilus assembly chaperone PapD</fullName>
    </submittedName>
</protein>
<name>A0A370QEF1_9GAMM</name>
<gene>
    <name evidence="12" type="ORF">C8D90_11019</name>
</gene>
<dbReference type="AlphaFoldDB" id="A0A370QEF1"/>
<dbReference type="PANTHER" id="PTHR30251:SF9">
    <property type="entry name" value="CHAPERONE PROTEIN CAF1M"/>
    <property type="match status" value="1"/>
</dbReference>
<dbReference type="InterPro" id="IPR036316">
    <property type="entry name" value="Pili_assmbl_chap_C_dom_sf"/>
</dbReference>
<evidence type="ECO:0000256" key="7">
    <source>
        <dbReference type="ARBA" id="ARBA00023319"/>
    </source>
</evidence>
<keyword evidence="5" id="KW-0574">Periplasm</keyword>
<dbReference type="InterPro" id="IPR013783">
    <property type="entry name" value="Ig-like_fold"/>
</dbReference>
<evidence type="ECO:0000256" key="8">
    <source>
        <dbReference type="RuleBase" id="RU003918"/>
    </source>
</evidence>
<dbReference type="PROSITE" id="PS00635">
    <property type="entry name" value="PILI_CHAPERONE"/>
    <property type="match status" value="1"/>
</dbReference>
<evidence type="ECO:0000256" key="4">
    <source>
        <dbReference type="ARBA" id="ARBA00022729"/>
    </source>
</evidence>
<comment type="subcellular location">
    <subcellularLocation>
        <location evidence="1 8">Periplasm</location>
    </subcellularLocation>
</comment>
<keyword evidence="6 8" id="KW-0143">Chaperone</keyword>
<keyword evidence="3" id="KW-1029">Fimbrium biogenesis</keyword>
<dbReference type="FunFam" id="2.60.40.10:FF:000458">
    <property type="entry name" value="Molecular chaperone FimC"/>
    <property type="match status" value="1"/>
</dbReference>
<dbReference type="InterPro" id="IPR008962">
    <property type="entry name" value="PapD-like_sf"/>
</dbReference>
<dbReference type="SUPFAM" id="SSF49354">
    <property type="entry name" value="PapD-like"/>
    <property type="match status" value="1"/>
</dbReference>
<dbReference type="Pfam" id="PF02753">
    <property type="entry name" value="PapD_C"/>
    <property type="match status" value="1"/>
</dbReference>
<dbReference type="Proteomes" id="UP000254848">
    <property type="component" value="Unassembled WGS sequence"/>
</dbReference>
<dbReference type="InterPro" id="IPR050643">
    <property type="entry name" value="Periplasmic_pilus_chap"/>
</dbReference>
<proteinExistence type="inferred from homology"/>
<dbReference type="Pfam" id="PF00345">
    <property type="entry name" value="PapD_N"/>
    <property type="match status" value="1"/>
</dbReference>
<dbReference type="Gene3D" id="2.60.40.10">
    <property type="entry name" value="Immunoglobulins"/>
    <property type="match status" value="2"/>
</dbReference>
<feature type="domain" description="Pili assembly chaperone C-terminal" evidence="11">
    <location>
        <begin position="166"/>
        <end position="222"/>
    </location>
</feature>
<feature type="signal peptide" evidence="9">
    <location>
        <begin position="1"/>
        <end position="22"/>
    </location>
</feature>
<dbReference type="InterPro" id="IPR016148">
    <property type="entry name" value="Pili_assmbl_chaperone_C"/>
</dbReference>
<dbReference type="GO" id="GO:0071555">
    <property type="term" value="P:cell wall organization"/>
    <property type="evidence" value="ECO:0007669"/>
    <property type="project" value="InterPro"/>
</dbReference>
<evidence type="ECO:0000313" key="12">
    <source>
        <dbReference type="EMBL" id="RDK86745.1"/>
    </source>
</evidence>
<reference evidence="12 13" key="1">
    <citation type="submission" date="2018-07" db="EMBL/GenBank/DDBJ databases">
        <title>Genomic Encyclopedia of Type Strains, Phase IV (KMG-IV): sequencing the most valuable type-strain genomes for metagenomic binning, comparative biology and taxonomic classification.</title>
        <authorList>
            <person name="Goeker M."/>
        </authorList>
    </citation>
    <scope>NUCLEOTIDE SEQUENCE [LARGE SCALE GENOMIC DNA]</scope>
    <source>
        <strain evidence="12 13">DSM 103736</strain>
    </source>
</reference>
<dbReference type="InterPro" id="IPR016147">
    <property type="entry name" value="Pili_assmbl_chaperone_N"/>
</dbReference>
<dbReference type="InterPro" id="IPR018046">
    <property type="entry name" value="Pili_assmbl_chaperone_CS"/>
</dbReference>
<dbReference type="PRINTS" id="PR00969">
    <property type="entry name" value="CHAPERONPILI"/>
</dbReference>
<evidence type="ECO:0000256" key="1">
    <source>
        <dbReference type="ARBA" id="ARBA00004418"/>
    </source>
</evidence>
<dbReference type="SUPFAM" id="SSF49584">
    <property type="entry name" value="Periplasmic chaperone C-domain"/>
    <property type="match status" value="1"/>
</dbReference>
<evidence type="ECO:0000259" key="11">
    <source>
        <dbReference type="Pfam" id="PF02753"/>
    </source>
</evidence>
<evidence type="ECO:0000313" key="13">
    <source>
        <dbReference type="Proteomes" id="UP000254848"/>
    </source>
</evidence>
<feature type="chain" id="PRO_5016563256" evidence="9">
    <location>
        <begin position="23"/>
        <end position="229"/>
    </location>
</feature>
<sequence>MNVMNIWLKVLLLSLCVPLAQAADAGGITVGGTRLIYDGGKKEASLSVTNSDTGPYLIQSWIETQNGGAEKAPFIITPPLFRLEAGQKNLLRVIRTGGNLPEDRESLYWINIKSVPSGEKRENVNTLQIAVKTRIKLIFRPAGLKSTPLDVADKLTWSQTGNRLTVNNPTPFYMNFHQINVGKHQLNDATFVAPMGSTSFTVPSGVTGAVTWKIITDYGGVSETYLNKQ</sequence>
<keyword evidence="7" id="KW-0393">Immunoglobulin domain</keyword>
<keyword evidence="13" id="KW-1185">Reference proteome</keyword>
<dbReference type="InterPro" id="IPR001829">
    <property type="entry name" value="Pili_assmbl_chaperone_bac"/>
</dbReference>
<accession>A0A370QEF1</accession>
<keyword evidence="4 9" id="KW-0732">Signal</keyword>
<evidence type="ECO:0000256" key="5">
    <source>
        <dbReference type="ARBA" id="ARBA00022764"/>
    </source>
</evidence>
<comment type="caution">
    <text evidence="12">The sequence shown here is derived from an EMBL/GenBank/DDBJ whole genome shotgun (WGS) entry which is preliminary data.</text>
</comment>
<evidence type="ECO:0000256" key="9">
    <source>
        <dbReference type="SAM" id="SignalP"/>
    </source>
</evidence>
<evidence type="ECO:0000259" key="10">
    <source>
        <dbReference type="Pfam" id="PF00345"/>
    </source>
</evidence>